<comment type="cofactor">
    <cofactor evidence="1">
        <name>Mn(2+)</name>
        <dbReference type="ChEBI" id="CHEBI:29035"/>
    </cofactor>
</comment>
<feature type="signal peptide" evidence="6">
    <location>
        <begin position="1"/>
        <end position="26"/>
    </location>
</feature>
<dbReference type="GO" id="GO:0031982">
    <property type="term" value="C:vesicle"/>
    <property type="evidence" value="ECO:0007669"/>
    <property type="project" value="TreeGrafter"/>
</dbReference>
<accession>A0AAV7PRX6</accession>
<organism evidence="7 8">
    <name type="scientific">Pleurodeles waltl</name>
    <name type="common">Iberian ribbed newt</name>
    <dbReference type="NCBI Taxonomy" id="8319"/>
    <lineage>
        <taxon>Eukaryota</taxon>
        <taxon>Metazoa</taxon>
        <taxon>Chordata</taxon>
        <taxon>Craniata</taxon>
        <taxon>Vertebrata</taxon>
        <taxon>Euteleostomi</taxon>
        <taxon>Amphibia</taxon>
        <taxon>Batrachia</taxon>
        <taxon>Caudata</taxon>
        <taxon>Salamandroidea</taxon>
        <taxon>Salamandridae</taxon>
        <taxon>Pleurodelinae</taxon>
        <taxon>Pleurodeles</taxon>
    </lineage>
</organism>
<evidence type="ECO:0000256" key="6">
    <source>
        <dbReference type="SAM" id="SignalP"/>
    </source>
</evidence>
<comment type="caution">
    <text evidence="7">The sequence shown here is derived from an EMBL/GenBank/DDBJ whole genome shotgun (WGS) entry which is preliminary data.</text>
</comment>
<dbReference type="AlphaFoldDB" id="A0AAV7PRX6"/>
<keyword evidence="8" id="KW-1185">Reference proteome</keyword>
<feature type="chain" id="PRO_5043899783" evidence="6">
    <location>
        <begin position="27"/>
        <end position="86"/>
    </location>
</feature>
<dbReference type="Gene3D" id="3.90.550.10">
    <property type="entry name" value="Spore Coat Polysaccharide Biosynthesis Protein SpsA, Chain A"/>
    <property type="match status" value="1"/>
</dbReference>
<dbReference type="PANTHER" id="PTHR10462:SF53">
    <property type="entry name" value="HISTO-BLOOD GROUP ABO SYSTEM TRANSFERASE 1-LIKE"/>
    <property type="match status" value="1"/>
</dbReference>
<evidence type="ECO:0000313" key="8">
    <source>
        <dbReference type="Proteomes" id="UP001066276"/>
    </source>
</evidence>
<keyword evidence="5" id="KW-0808">Transferase</keyword>
<gene>
    <name evidence="7" type="ORF">NDU88_009250</name>
</gene>
<keyword evidence="6" id="KW-0732">Signal</keyword>
<comment type="subcellular location">
    <subcellularLocation>
        <location evidence="2">Membrane</location>
        <topology evidence="2">Single-pass type II membrane protein</topology>
    </subcellularLocation>
</comment>
<evidence type="ECO:0000256" key="3">
    <source>
        <dbReference type="ARBA" id="ARBA00010413"/>
    </source>
</evidence>
<dbReference type="GO" id="GO:0016758">
    <property type="term" value="F:hexosyltransferase activity"/>
    <property type="evidence" value="ECO:0007669"/>
    <property type="project" value="InterPro"/>
</dbReference>
<proteinExistence type="inferred from homology"/>
<feature type="non-terminal residue" evidence="7">
    <location>
        <position position="1"/>
    </location>
</feature>
<keyword evidence="4" id="KW-0328">Glycosyltransferase</keyword>
<feature type="non-terminal residue" evidence="7">
    <location>
        <position position="86"/>
    </location>
</feature>
<dbReference type="SUPFAM" id="SSF53448">
    <property type="entry name" value="Nucleotide-diphospho-sugar transferases"/>
    <property type="match status" value="1"/>
</dbReference>
<dbReference type="EMBL" id="JANPWB010000011">
    <property type="protein sequence ID" value="KAJ1130906.1"/>
    <property type="molecule type" value="Genomic_DNA"/>
</dbReference>
<evidence type="ECO:0000256" key="4">
    <source>
        <dbReference type="ARBA" id="ARBA00022676"/>
    </source>
</evidence>
<comment type="similarity">
    <text evidence="3">Belongs to the glycosyltransferase 6 family.</text>
</comment>
<evidence type="ECO:0000313" key="7">
    <source>
        <dbReference type="EMBL" id="KAJ1130906.1"/>
    </source>
</evidence>
<evidence type="ECO:0000256" key="1">
    <source>
        <dbReference type="ARBA" id="ARBA00001936"/>
    </source>
</evidence>
<dbReference type="Proteomes" id="UP001066276">
    <property type="component" value="Chromosome 7"/>
</dbReference>
<dbReference type="Pfam" id="PF03414">
    <property type="entry name" value="Glyco_transf_6"/>
    <property type="match status" value="1"/>
</dbReference>
<dbReference type="PANTHER" id="PTHR10462">
    <property type="entry name" value="GLYCOSYLTRANSFERASE-RELATED"/>
    <property type="match status" value="1"/>
</dbReference>
<dbReference type="InterPro" id="IPR005076">
    <property type="entry name" value="Glyco_trans_6"/>
</dbReference>
<name>A0AAV7PRX6_PLEWA</name>
<dbReference type="InterPro" id="IPR029044">
    <property type="entry name" value="Nucleotide-diphossugar_trans"/>
</dbReference>
<evidence type="ECO:0000256" key="2">
    <source>
        <dbReference type="ARBA" id="ARBA00004606"/>
    </source>
</evidence>
<dbReference type="GO" id="GO:0005975">
    <property type="term" value="P:carbohydrate metabolic process"/>
    <property type="evidence" value="ECO:0007669"/>
    <property type="project" value="InterPro"/>
</dbReference>
<dbReference type="GO" id="GO:0016020">
    <property type="term" value="C:membrane"/>
    <property type="evidence" value="ECO:0007669"/>
    <property type="project" value="UniProtKB-SubCell"/>
</dbReference>
<protein>
    <submittedName>
        <fullName evidence="7">Uncharacterized protein</fullName>
    </submittedName>
</protein>
<dbReference type="GO" id="GO:0005794">
    <property type="term" value="C:Golgi apparatus"/>
    <property type="evidence" value="ECO:0007669"/>
    <property type="project" value="TreeGrafter"/>
</dbReference>
<evidence type="ECO:0000256" key="5">
    <source>
        <dbReference type="ARBA" id="ARBA00022679"/>
    </source>
</evidence>
<reference evidence="7" key="1">
    <citation type="journal article" date="2022" name="bioRxiv">
        <title>Sequencing and chromosome-scale assembly of the giantPleurodeles waltlgenome.</title>
        <authorList>
            <person name="Brown T."/>
            <person name="Elewa A."/>
            <person name="Iarovenko S."/>
            <person name="Subramanian E."/>
            <person name="Araus A.J."/>
            <person name="Petzold A."/>
            <person name="Susuki M."/>
            <person name="Suzuki K.-i.T."/>
            <person name="Hayashi T."/>
            <person name="Toyoda A."/>
            <person name="Oliveira C."/>
            <person name="Osipova E."/>
            <person name="Leigh N.D."/>
            <person name="Simon A."/>
            <person name="Yun M.H."/>
        </authorList>
    </citation>
    <scope>NUCLEOTIDE SEQUENCE</scope>
    <source>
        <strain evidence="7">20211129_DDA</strain>
        <tissue evidence="7">Liver</tissue>
    </source>
</reference>
<sequence length="86" mass="9823">YTRGYKRCCSFFLLLVIALFVIKIDSYVCSIQYEKAVILKPSSIEVMTVTPWLAPVVWTGTFNRDILNSEFEKKKHTIGLTVFALG</sequence>